<dbReference type="Proteomes" id="UP001595457">
    <property type="component" value="Unassembled WGS sequence"/>
</dbReference>
<name>A0ABV7AXP2_9GAMM</name>
<feature type="chain" id="PRO_5046555679" evidence="1">
    <location>
        <begin position="24"/>
        <end position="74"/>
    </location>
</feature>
<evidence type="ECO:0000256" key="1">
    <source>
        <dbReference type="SAM" id="SignalP"/>
    </source>
</evidence>
<protein>
    <submittedName>
        <fullName evidence="2">Uncharacterized protein</fullName>
    </submittedName>
</protein>
<feature type="signal peptide" evidence="1">
    <location>
        <begin position="1"/>
        <end position="23"/>
    </location>
</feature>
<evidence type="ECO:0000313" key="2">
    <source>
        <dbReference type="EMBL" id="MFC2974026.1"/>
    </source>
</evidence>
<keyword evidence="3" id="KW-1185">Reference proteome</keyword>
<sequence length="74" mass="8070">MKPGLARVLFLVGSLVVATLATAAWDEHEPEILTKSRLDHCPAPPEAKSDTAVEPDRDLLLFLYSLSQGLKGRN</sequence>
<accession>A0ABV7AXP2</accession>
<evidence type="ECO:0000313" key="3">
    <source>
        <dbReference type="Proteomes" id="UP001595457"/>
    </source>
</evidence>
<dbReference type="RefSeq" id="WP_377815986.1">
    <property type="nucleotide sequence ID" value="NZ_JBHRSJ010000034.1"/>
</dbReference>
<gene>
    <name evidence="2" type="ORF">ACFOJE_17630</name>
</gene>
<dbReference type="EMBL" id="JBHRSJ010000034">
    <property type="protein sequence ID" value="MFC2974026.1"/>
    <property type="molecule type" value="Genomic_DNA"/>
</dbReference>
<organism evidence="2 3">
    <name type="scientific">Azotobacter bryophylli</name>
    <dbReference type="NCBI Taxonomy" id="1986537"/>
    <lineage>
        <taxon>Bacteria</taxon>
        <taxon>Pseudomonadati</taxon>
        <taxon>Pseudomonadota</taxon>
        <taxon>Gammaproteobacteria</taxon>
        <taxon>Pseudomonadales</taxon>
        <taxon>Pseudomonadaceae</taxon>
        <taxon>Azotobacter</taxon>
    </lineage>
</organism>
<comment type="caution">
    <text evidence="2">The sequence shown here is derived from an EMBL/GenBank/DDBJ whole genome shotgun (WGS) entry which is preliminary data.</text>
</comment>
<proteinExistence type="predicted"/>
<keyword evidence="1" id="KW-0732">Signal</keyword>
<reference evidence="3" key="1">
    <citation type="journal article" date="2019" name="Int. J. Syst. Evol. Microbiol.">
        <title>The Global Catalogue of Microorganisms (GCM) 10K type strain sequencing project: providing services to taxonomists for standard genome sequencing and annotation.</title>
        <authorList>
            <consortium name="The Broad Institute Genomics Platform"/>
            <consortium name="The Broad Institute Genome Sequencing Center for Infectious Disease"/>
            <person name="Wu L."/>
            <person name="Ma J."/>
        </authorList>
    </citation>
    <scope>NUCLEOTIDE SEQUENCE [LARGE SCALE GENOMIC DNA]</scope>
    <source>
        <strain evidence="3">KCTC 62195</strain>
    </source>
</reference>